<dbReference type="PANTHER" id="PTHR24221">
    <property type="entry name" value="ATP-BINDING CASSETTE SUB-FAMILY B"/>
    <property type="match status" value="1"/>
</dbReference>
<dbReference type="InterPro" id="IPR011527">
    <property type="entry name" value="ABC1_TM_dom"/>
</dbReference>
<feature type="domain" description="ABC transporter" evidence="10">
    <location>
        <begin position="905"/>
        <end position="1125"/>
    </location>
</feature>
<keyword evidence="2" id="KW-0813">Transport</keyword>
<evidence type="ECO:0000256" key="1">
    <source>
        <dbReference type="ARBA" id="ARBA00004651"/>
    </source>
</evidence>
<dbReference type="PANTHER" id="PTHR24221:SF590">
    <property type="entry name" value="COMPONENT LINKED WITH THE ASSEMBLY OF CYTOCHROME' TRANSPORT TRANSMEMBRANE ATP-BINDING PROTEIN ABC TRANSPORTER CYDD-RELATED"/>
    <property type="match status" value="1"/>
</dbReference>
<dbReference type="InterPro" id="IPR003439">
    <property type="entry name" value="ABC_transporter-like_ATP-bd"/>
</dbReference>
<feature type="transmembrane region" description="Helical" evidence="9">
    <location>
        <begin position="735"/>
        <end position="755"/>
    </location>
</feature>
<dbReference type="EMBL" id="FRAP01000001">
    <property type="protein sequence ID" value="SHJ97333.1"/>
    <property type="molecule type" value="Genomic_DNA"/>
</dbReference>
<dbReference type="PROSITE" id="PS50929">
    <property type="entry name" value="ABC_TM1F"/>
    <property type="match status" value="2"/>
</dbReference>
<evidence type="ECO:0000259" key="10">
    <source>
        <dbReference type="PROSITE" id="PS50893"/>
    </source>
</evidence>
<dbReference type="InterPro" id="IPR014223">
    <property type="entry name" value="ABC_CydC/D"/>
</dbReference>
<protein>
    <submittedName>
        <fullName evidence="12">ATP-binding cassette, subfamily C, CydCD</fullName>
    </submittedName>
</protein>
<evidence type="ECO:0000256" key="5">
    <source>
        <dbReference type="ARBA" id="ARBA00022840"/>
    </source>
</evidence>
<dbReference type="OrthoDB" id="9806127at2"/>
<dbReference type="AlphaFoldDB" id="A0A1M6NNR6"/>
<dbReference type="InterPro" id="IPR027417">
    <property type="entry name" value="P-loop_NTPase"/>
</dbReference>
<feature type="transmembrane region" description="Helical" evidence="9">
    <location>
        <begin position="595"/>
        <end position="621"/>
    </location>
</feature>
<dbReference type="SUPFAM" id="SSF52540">
    <property type="entry name" value="P-loop containing nucleoside triphosphate hydrolases"/>
    <property type="match status" value="2"/>
</dbReference>
<feature type="transmembrane region" description="Helical" evidence="9">
    <location>
        <begin position="709"/>
        <end position="729"/>
    </location>
</feature>
<dbReference type="PROSITE" id="PS50893">
    <property type="entry name" value="ABC_TRANSPORTER_2"/>
    <property type="match status" value="2"/>
</dbReference>
<feature type="transmembrane region" description="Helical" evidence="9">
    <location>
        <begin position="138"/>
        <end position="158"/>
    </location>
</feature>
<feature type="domain" description="ABC transporter" evidence="10">
    <location>
        <begin position="340"/>
        <end position="575"/>
    </location>
</feature>
<keyword evidence="7 9" id="KW-0472">Membrane</keyword>
<keyword evidence="6 9" id="KW-1133">Transmembrane helix</keyword>
<dbReference type="GO" id="GO:0005737">
    <property type="term" value="C:cytoplasm"/>
    <property type="evidence" value="ECO:0007669"/>
    <property type="project" value="UniProtKB-ARBA"/>
</dbReference>
<dbReference type="GO" id="GO:0016887">
    <property type="term" value="F:ATP hydrolysis activity"/>
    <property type="evidence" value="ECO:0007669"/>
    <property type="project" value="InterPro"/>
</dbReference>
<evidence type="ECO:0000256" key="7">
    <source>
        <dbReference type="ARBA" id="ARBA00023136"/>
    </source>
</evidence>
<dbReference type="Gene3D" id="1.20.1560.10">
    <property type="entry name" value="ABC transporter type 1, transmembrane domain"/>
    <property type="match status" value="2"/>
</dbReference>
<dbReference type="FunFam" id="3.40.50.300:FF:000604">
    <property type="entry name" value="ABC transporter B family member 28"/>
    <property type="match status" value="1"/>
</dbReference>
<dbReference type="NCBIfam" id="TIGR02857">
    <property type="entry name" value="CydD"/>
    <property type="match status" value="1"/>
</dbReference>
<dbReference type="PROSITE" id="PS00211">
    <property type="entry name" value="ABC_TRANSPORTER_1"/>
    <property type="match status" value="2"/>
</dbReference>
<dbReference type="SUPFAM" id="SSF90123">
    <property type="entry name" value="ABC transporter transmembrane region"/>
    <property type="match status" value="2"/>
</dbReference>
<dbReference type="GO" id="GO:0005524">
    <property type="term" value="F:ATP binding"/>
    <property type="evidence" value="ECO:0007669"/>
    <property type="project" value="UniProtKB-KW"/>
</dbReference>
<dbReference type="GO" id="GO:0042883">
    <property type="term" value="P:cysteine transport"/>
    <property type="evidence" value="ECO:0007669"/>
    <property type="project" value="InterPro"/>
</dbReference>
<evidence type="ECO:0000256" key="2">
    <source>
        <dbReference type="ARBA" id="ARBA00022448"/>
    </source>
</evidence>
<keyword evidence="13" id="KW-1185">Reference proteome</keyword>
<feature type="transmembrane region" description="Helical" evidence="9">
    <location>
        <begin position="164"/>
        <end position="183"/>
    </location>
</feature>
<dbReference type="GO" id="GO:0005886">
    <property type="term" value="C:plasma membrane"/>
    <property type="evidence" value="ECO:0007669"/>
    <property type="project" value="UniProtKB-SubCell"/>
</dbReference>
<feature type="transmembrane region" description="Helical" evidence="9">
    <location>
        <begin position="270"/>
        <end position="292"/>
    </location>
</feature>
<keyword evidence="3 9" id="KW-0812">Transmembrane</keyword>
<sequence>MRPLEPRLVATTRPVRVHLALSVAAGLVLTGLVLTQAWVLADLLGGGALELFGFGLPDLDAGTAVAAVAGIAVARAVLAAGAENAALRSAARVVSDLRMRLVDHVTGTAADPAETDPGEIATLAGRGLDGLHDYVARYLPQLVLAALVPGAVVVALAAVDGTSALVVALTLPLIPLFMALIGWHTRARTEEQWTLLERLGATFLDAVEGLPTLAVFRRARATAALVREASEQHRVATTATLKIAFLSALVLELAATLSVAVVAVEIGLRLLYGQLDLTTALFVLILAPEAYLPLRELGARFHASIEGVTAAQRAFAVLDGPGGDRPAPVHPATADPHAEIVLHDVGLAYSPGRPVLEHVDLRLSPGTTTVISGPSGAGKSSLLALLLRFSDPTAGRITVGGIDLADVPVAEWRRHVAWVPQHPYLFDATVADNIRLGAPDASDVEIEAAARRAGIHEEILALPDGYATRLGEGGTRLSSGQRQRIALARAFLRNAPILLLDEPTAHLDPRSAELVRRALAEPAPGRTTLIVTHDERWSGDTVLPIAATNGHHEPAPESPAPAPAPAIDEHETDDVPTGSGLWRLIRFARPRAGRFGLGVLTGAVATGAGVGLTAVAAWLLATASTHPPMTALSLAVVGTRALGLTRGVARYLERLVTHDAALRTLAGLRGRVFERLARTEPVHKFRSGDLVGRFVDDVDATQDLLVRGLAPPLAALLAGTGVVGLAAVLHPTAGLLLGAGLALGGLAVPAAAALAGRGPGRRRTAARAALTTTLVDTLHGVPDLHAYGAVPAAVGRVADADARLRAQSDREARILALGAGASTLIAGLTLWAVLADGIAAGLGTVPLAVLGLTALTAFEIVAPLPAAAAKLGTVRAAARRLFAVLDTPPSVRMRPAPRVPGARGLRIRGLRVRYDDGPWVLDGLDLDVAPGERVAVIGPSGSGKSTLASVLFRFRDPEAGTVLVDGTDVRSLPSDALRRIISGVPQDPHLFTGTVADNLRIAAPCATDAELRAVLHRVRLGDLDPATPVGVGGARLSGGMRQRIALARALLTDAPYLVLDEPTAHLDPATRDALLDDLLAAASGRSLLVITHDRARLDRFDSVVEITRYASPADAPSPAECVVATGVSV</sequence>
<dbReference type="GO" id="GO:0140359">
    <property type="term" value="F:ABC-type transporter activity"/>
    <property type="evidence" value="ECO:0007669"/>
    <property type="project" value="InterPro"/>
</dbReference>
<evidence type="ECO:0000256" key="4">
    <source>
        <dbReference type="ARBA" id="ARBA00022741"/>
    </source>
</evidence>
<reference evidence="12 13" key="1">
    <citation type="submission" date="2016-11" db="EMBL/GenBank/DDBJ databases">
        <authorList>
            <person name="Jaros S."/>
            <person name="Januszkiewicz K."/>
            <person name="Wedrychowicz H."/>
        </authorList>
    </citation>
    <scope>NUCLEOTIDE SEQUENCE [LARGE SCALE GENOMIC DNA]</scope>
    <source>
        <strain evidence="12 13">DSM 43832</strain>
    </source>
</reference>
<dbReference type="InterPro" id="IPR039421">
    <property type="entry name" value="Type_1_exporter"/>
</dbReference>
<evidence type="ECO:0000256" key="9">
    <source>
        <dbReference type="SAM" id="Phobius"/>
    </source>
</evidence>
<comment type="subcellular location">
    <subcellularLocation>
        <location evidence="1">Cell membrane</location>
        <topology evidence="1">Multi-pass membrane protein</topology>
    </subcellularLocation>
</comment>
<feature type="transmembrane region" description="Helical" evidence="9">
    <location>
        <begin position="20"/>
        <end position="41"/>
    </location>
</feature>
<dbReference type="InterPro" id="IPR036640">
    <property type="entry name" value="ABC1_TM_sf"/>
</dbReference>
<name>A0A1M6NNR6_PSETH</name>
<feature type="transmembrane region" description="Helical" evidence="9">
    <location>
        <begin position="243"/>
        <end position="264"/>
    </location>
</feature>
<dbReference type="InterPro" id="IPR017871">
    <property type="entry name" value="ABC_transporter-like_CS"/>
</dbReference>
<feature type="transmembrane region" description="Helical" evidence="9">
    <location>
        <begin position="61"/>
        <end position="82"/>
    </location>
</feature>
<dbReference type="InterPro" id="IPR003593">
    <property type="entry name" value="AAA+_ATPase"/>
</dbReference>
<dbReference type="GO" id="GO:0034775">
    <property type="term" value="P:glutathione transmembrane transport"/>
    <property type="evidence" value="ECO:0007669"/>
    <property type="project" value="InterPro"/>
</dbReference>
<dbReference type="Pfam" id="PF00005">
    <property type="entry name" value="ABC_tran"/>
    <property type="match status" value="2"/>
</dbReference>
<evidence type="ECO:0000256" key="3">
    <source>
        <dbReference type="ARBA" id="ARBA00022692"/>
    </source>
</evidence>
<feature type="transmembrane region" description="Helical" evidence="9">
    <location>
        <begin position="814"/>
        <end position="834"/>
    </location>
</feature>
<keyword evidence="5 12" id="KW-0067">ATP-binding</keyword>
<accession>A0A1M6NNR6</accession>
<feature type="transmembrane region" description="Helical" evidence="9">
    <location>
        <begin position="627"/>
        <end position="645"/>
    </location>
</feature>
<keyword evidence="4" id="KW-0547">Nucleotide-binding</keyword>
<dbReference type="CDD" id="cd03228">
    <property type="entry name" value="ABCC_MRP_Like"/>
    <property type="match status" value="1"/>
</dbReference>
<organism evidence="12 13">
    <name type="scientific">Pseudonocardia thermophila</name>
    <dbReference type="NCBI Taxonomy" id="1848"/>
    <lineage>
        <taxon>Bacteria</taxon>
        <taxon>Bacillati</taxon>
        <taxon>Actinomycetota</taxon>
        <taxon>Actinomycetes</taxon>
        <taxon>Pseudonocardiales</taxon>
        <taxon>Pseudonocardiaceae</taxon>
        <taxon>Pseudonocardia</taxon>
    </lineage>
</organism>
<feature type="domain" description="ABC transmembrane type-1" evidence="11">
    <location>
        <begin position="597"/>
        <end position="835"/>
    </location>
</feature>
<evidence type="ECO:0000259" key="11">
    <source>
        <dbReference type="PROSITE" id="PS50929"/>
    </source>
</evidence>
<dbReference type="CDD" id="cd18584">
    <property type="entry name" value="ABC_6TM_AarD_CydD"/>
    <property type="match status" value="1"/>
</dbReference>
<dbReference type="RefSeq" id="WP_073455033.1">
    <property type="nucleotide sequence ID" value="NZ_CALGVN010000012.1"/>
</dbReference>
<gene>
    <name evidence="12" type="ORF">SAMN05443637_101368</name>
</gene>
<dbReference type="NCBIfam" id="TIGR02868">
    <property type="entry name" value="CydC"/>
    <property type="match status" value="1"/>
</dbReference>
<evidence type="ECO:0000313" key="12">
    <source>
        <dbReference type="EMBL" id="SHJ97333.1"/>
    </source>
</evidence>
<feature type="domain" description="ABC transmembrane type-1" evidence="11">
    <location>
        <begin position="20"/>
        <end position="306"/>
    </location>
</feature>
<dbReference type="GO" id="GO:0045454">
    <property type="term" value="P:cell redox homeostasis"/>
    <property type="evidence" value="ECO:0007669"/>
    <property type="project" value="InterPro"/>
</dbReference>
<feature type="region of interest" description="Disordered" evidence="8">
    <location>
        <begin position="549"/>
        <end position="575"/>
    </location>
</feature>
<proteinExistence type="predicted"/>
<dbReference type="SMART" id="SM00382">
    <property type="entry name" value="AAA"/>
    <property type="match status" value="2"/>
</dbReference>
<dbReference type="STRING" id="1848.SAMN05443637_101368"/>
<evidence type="ECO:0000313" key="13">
    <source>
        <dbReference type="Proteomes" id="UP000184363"/>
    </source>
</evidence>
<feature type="transmembrane region" description="Helical" evidence="9">
    <location>
        <begin position="840"/>
        <end position="862"/>
    </location>
</feature>
<dbReference type="Gene3D" id="3.40.50.300">
    <property type="entry name" value="P-loop containing nucleotide triphosphate hydrolases"/>
    <property type="match status" value="2"/>
</dbReference>
<evidence type="ECO:0000256" key="6">
    <source>
        <dbReference type="ARBA" id="ARBA00022989"/>
    </source>
</evidence>
<dbReference type="Pfam" id="PF00664">
    <property type="entry name" value="ABC_membrane"/>
    <property type="match status" value="1"/>
</dbReference>
<evidence type="ECO:0000256" key="8">
    <source>
        <dbReference type="SAM" id="MobiDB-lite"/>
    </source>
</evidence>
<dbReference type="Proteomes" id="UP000184363">
    <property type="component" value="Unassembled WGS sequence"/>
</dbReference>
<dbReference type="InterPro" id="IPR014216">
    <property type="entry name" value="ABC_transptr_CydD"/>
</dbReference>